<dbReference type="FunFam" id="3.30.200.20:FF:000021">
    <property type="entry name" value="probable serine/threonine-protein kinase At1g54610"/>
    <property type="match status" value="1"/>
</dbReference>
<feature type="compositionally biased region" description="Basic and acidic residues" evidence="10">
    <location>
        <begin position="483"/>
        <end position="493"/>
    </location>
</feature>
<feature type="compositionally biased region" description="Basic and acidic residues" evidence="10">
    <location>
        <begin position="411"/>
        <end position="424"/>
    </location>
</feature>
<accession>A0AAX6F2J5</accession>
<protein>
    <recommendedName>
        <fullName evidence="2">[RNA-polymerase]-subunit kinase</fullName>
        <ecNumber evidence="2">2.7.11.23</ecNumber>
    </recommendedName>
</protein>
<comment type="catalytic activity">
    <reaction evidence="8">
        <text>[DNA-directed RNA polymerase] + ATP = phospho-[DNA-directed RNA polymerase] + ADP + H(+)</text>
        <dbReference type="Rhea" id="RHEA:10216"/>
        <dbReference type="Rhea" id="RHEA-COMP:11321"/>
        <dbReference type="Rhea" id="RHEA-COMP:11322"/>
        <dbReference type="ChEBI" id="CHEBI:15378"/>
        <dbReference type="ChEBI" id="CHEBI:30616"/>
        <dbReference type="ChEBI" id="CHEBI:43176"/>
        <dbReference type="ChEBI" id="CHEBI:68546"/>
        <dbReference type="ChEBI" id="CHEBI:456216"/>
        <dbReference type="EC" id="2.7.11.23"/>
    </reaction>
</comment>
<feature type="domain" description="Protein kinase" evidence="11">
    <location>
        <begin position="110"/>
        <end position="394"/>
    </location>
</feature>
<dbReference type="EMBL" id="JANAVB010032220">
    <property type="protein sequence ID" value="KAJ6810647.1"/>
    <property type="molecule type" value="Genomic_DNA"/>
</dbReference>
<evidence type="ECO:0000259" key="11">
    <source>
        <dbReference type="PROSITE" id="PS50011"/>
    </source>
</evidence>
<dbReference type="PROSITE" id="PS00108">
    <property type="entry name" value="PROTEIN_KINASE_ST"/>
    <property type="match status" value="1"/>
</dbReference>
<sequence>MGCASSKKAVSVTPAADSSGIPRKGSGSRAIPASSLRSRIGSELRGNGEEKEEEEEDKAGLKSASSLSARLGNLHNYIEGEQVAAGWPAWLSAVAGEAIQGWVPLKADSFEKLEKIGQGTYSSVFRARDLETGKTVALKKVRFDNFEPESVRFMAREIQILRRLDHPNVVKLEGLITSRLSCSLYLVFEYMEHDLAGLSSCPDINFTESQVKCYMHQLLSGLEHCHSRGIIHRDIKGANLLVNNQGILKMADFGLANFYRPGQKQPLTSRVVTLWYRPPELLLGSTDYEASVDLWSVGCVFAELFLKKPILQGRTEVEQLHKIFKLCGSPAEEYWKKSKLPHATIFKPHRPYDSCLYETFKTLPASAFDLLGTLLSVEPYKRGTASSALTSEYFSAKPYACEPASLPKYPPNKEIDAKSRDETRRKRVARVASRGNGQEATRRSSKAYRDPQEAKGINRLAAQLEESETNTREANGSGMSDQSRVKGDSRLFVDLKPMASINPPDEGRHTKHASRGDIPFSGPLHVNASSGFAWVKKTKEDQTLDRSHSKSRSRSHVSSGALDPSSILQAKNILNMNGQAVGHAANESCGDSKGHESYEIAKQAMLKKWAQLERPDSFNFSDLYHSQEFSKGICMADAVPSNRSIMGYQDQGDRVEFSGPLLSQAHKVDELLEKHERHIRLAVRRSWFQRGRKQQK</sequence>
<evidence type="ECO:0000256" key="3">
    <source>
        <dbReference type="ARBA" id="ARBA00022527"/>
    </source>
</evidence>
<keyword evidence="3" id="KW-0723">Serine/threonine-protein kinase</keyword>
<evidence type="ECO:0000256" key="1">
    <source>
        <dbReference type="ARBA" id="ARBA00006485"/>
    </source>
</evidence>
<evidence type="ECO:0000313" key="12">
    <source>
        <dbReference type="EMBL" id="KAJ6810647.1"/>
    </source>
</evidence>
<evidence type="ECO:0000256" key="8">
    <source>
        <dbReference type="ARBA" id="ARBA00049280"/>
    </source>
</evidence>
<evidence type="ECO:0000256" key="7">
    <source>
        <dbReference type="ARBA" id="ARBA00022840"/>
    </source>
</evidence>
<keyword evidence="4" id="KW-0808">Transferase</keyword>
<gene>
    <name evidence="12" type="ORF">M6B38_103960</name>
</gene>
<feature type="region of interest" description="Disordered" evidence="10">
    <location>
        <begin position="1"/>
        <end position="61"/>
    </location>
</feature>
<comment type="similarity">
    <text evidence="1">Belongs to the protein kinase superfamily. CMGC Ser/Thr protein kinase family. CDC2/CDKX subfamily.</text>
</comment>
<dbReference type="GO" id="GO:0000307">
    <property type="term" value="C:cyclin-dependent protein kinase holoenzyme complex"/>
    <property type="evidence" value="ECO:0007669"/>
    <property type="project" value="TreeGrafter"/>
</dbReference>
<dbReference type="InterPro" id="IPR000719">
    <property type="entry name" value="Prot_kinase_dom"/>
</dbReference>
<keyword evidence="5 9" id="KW-0547">Nucleotide-binding</keyword>
<dbReference type="PROSITE" id="PS50011">
    <property type="entry name" value="PROTEIN_KINASE_DOM"/>
    <property type="match status" value="1"/>
</dbReference>
<keyword evidence="13" id="KW-1185">Reference proteome</keyword>
<dbReference type="InterPro" id="IPR008271">
    <property type="entry name" value="Ser/Thr_kinase_AS"/>
</dbReference>
<evidence type="ECO:0000256" key="9">
    <source>
        <dbReference type="PROSITE-ProRule" id="PRU10141"/>
    </source>
</evidence>
<dbReference type="GO" id="GO:0005634">
    <property type="term" value="C:nucleus"/>
    <property type="evidence" value="ECO:0007669"/>
    <property type="project" value="TreeGrafter"/>
</dbReference>
<keyword evidence="6 12" id="KW-0418">Kinase</keyword>
<dbReference type="InterPro" id="IPR011009">
    <property type="entry name" value="Kinase-like_dom_sf"/>
</dbReference>
<feature type="compositionally biased region" description="Basic and acidic residues" evidence="10">
    <location>
        <begin position="40"/>
        <end position="49"/>
    </location>
</feature>
<dbReference type="PANTHER" id="PTHR24056">
    <property type="entry name" value="CELL DIVISION PROTEIN KINASE"/>
    <property type="match status" value="1"/>
</dbReference>
<dbReference type="Proteomes" id="UP001140949">
    <property type="component" value="Unassembled WGS sequence"/>
</dbReference>
<evidence type="ECO:0000256" key="2">
    <source>
        <dbReference type="ARBA" id="ARBA00012409"/>
    </source>
</evidence>
<feature type="region of interest" description="Disordered" evidence="10">
    <location>
        <begin position="539"/>
        <end position="564"/>
    </location>
</feature>
<dbReference type="PROSITE" id="PS00107">
    <property type="entry name" value="PROTEIN_KINASE_ATP"/>
    <property type="match status" value="1"/>
</dbReference>
<name>A0AAX6F2J5_IRIPA</name>
<dbReference type="GO" id="GO:0008353">
    <property type="term" value="F:RNA polymerase II CTD heptapeptide repeat kinase activity"/>
    <property type="evidence" value="ECO:0007669"/>
    <property type="project" value="UniProtKB-EC"/>
</dbReference>
<dbReference type="Gene3D" id="3.30.200.20">
    <property type="entry name" value="Phosphorylase Kinase, domain 1"/>
    <property type="match status" value="1"/>
</dbReference>
<feature type="region of interest" description="Disordered" evidence="10">
    <location>
        <begin position="405"/>
        <end position="522"/>
    </location>
</feature>
<dbReference type="Pfam" id="PF00069">
    <property type="entry name" value="Pkinase"/>
    <property type="match status" value="1"/>
</dbReference>
<evidence type="ECO:0000256" key="5">
    <source>
        <dbReference type="ARBA" id="ARBA00022741"/>
    </source>
</evidence>
<dbReference type="SUPFAM" id="SSF56112">
    <property type="entry name" value="Protein kinase-like (PK-like)"/>
    <property type="match status" value="1"/>
</dbReference>
<evidence type="ECO:0000256" key="10">
    <source>
        <dbReference type="SAM" id="MobiDB-lite"/>
    </source>
</evidence>
<proteinExistence type="inferred from homology"/>
<feature type="compositionally biased region" description="Polar residues" evidence="10">
    <location>
        <begin position="472"/>
        <end position="482"/>
    </location>
</feature>
<dbReference type="GO" id="GO:0005524">
    <property type="term" value="F:ATP binding"/>
    <property type="evidence" value="ECO:0007669"/>
    <property type="project" value="UniProtKB-UniRule"/>
</dbReference>
<comment type="caution">
    <text evidence="12">The sequence shown here is derived from an EMBL/GenBank/DDBJ whole genome shotgun (WGS) entry which is preliminary data.</text>
</comment>
<dbReference type="InterPro" id="IPR050108">
    <property type="entry name" value="CDK"/>
</dbReference>
<feature type="compositionally biased region" description="Basic and acidic residues" evidence="10">
    <location>
        <begin position="539"/>
        <end position="548"/>
    </location>
</feature>
<evidence type="ECO:0000256" key="6">
    <source>
        <dbReference type="ARBA" id="ARBA00022777"/>
    </source>
</evidence>
<keyword evidence="7 9" id="KW-0067">ATP-binding</keyword>
<dbReference type="EC" id="2.7.11.23" evidence="2"/>
<reference evidence="12" key="1">
    <citation type="journal article" date="2023" name="GigaByte">
        <title>Genome assembly of the bearded iris, Iris pallida Lam.</title>
        <authorList>
            <person name="Bruccoleri R.E."/>
            <person name="Oakeley E.J."/>
            <person name="Faust A.M.E."/>
            <person name="Altorfer M."/>
            <person name="Dessus-Babus S."/>
            <person name="Burckhardt D."/>
            <person name="Oertli M."/>
            <person name="Naumann U."/>
            <person name="Petersen F."/>
            <person name="Wong J."/>
        </authorList>
    </citation>
    <scope>NUCLEOTIDE SEQUENCE</scope>
    <source>
        <strain evidence="12">GSM-AAB239-AS_SAM_17_03QT</strain>
    </source>
</reference>
<organism evidence="12 13">
    <name type="scientific">Iris pallida</name>
    <name type="common">Sweet iris</name>
    <dbReference type="NCBI Taxonomy" id="29817"/>
    <lineage>
        <taxon>Eukaryota</taxon>
        <taxon>Viridiplantae</taxon>
        <taxon>Streptophyta</taxon>
        <taxon>Embryophyta</taxon>
        <taxon>Tracheophyta</taxon>
        <taxon>Spermatophyta</taxon>
        <taxon>Magnoliopsida</taxon>
        <taxon>Liliopsida</taxon>
        <taxon>Asparagales</taxon>
        <taxon>Iridaceae</taxon>
        <taxon>Iridoideae</taxon>
        <taxon>Irideae</taxon>
        <taxon>Iris</taxon>
    </lineage>
</organism>
<dbReference type="InterPro" id="IPR017441">
    <property type="entry name" value="Protein_kinase_ATP_BS"/>
</dbReference>
<dbReference type="GO" id="GO:0032968">
    <property type="term" value="P:positive regulation of transcription elongation by RNA polymerase II"/>
    <property type="evidence" value="ECO:0007669"/>
    <property type="project" value="TreeGrafter"/>
</dbReference>
<evidence type="ECO:0000313" key="13">
    <source>
        <dbReference type="Proteomes" id="UP001140949"/>
    </source>
</evidence>
<dbReference type="FunFam" id="1.10.510.10:FF:000043">
    <property type="entry name" value="probable serine/threonine-protein kinase At1g54610"/>
    <property type="match status" value="1"/>
</dbReference>
<dbReference type="AlphaFoldDB" id="A0AAX6F2J5"/>
<dbReference type="Gene3D" id="1.10.510.10">
    <property type="entry name" value="Transferase(Phosphotransferase) domain 1"/>
    <property type="match status" value="1"/>
</dbReference>
<dbReference type="CDD" id="cd07840">
    <property type="entry name" value="STKc_CDK9_like"/>
    <property type="match status" value="1"/>
</dbReference>
<dbReference type="SMART" id="SM00220">
    <property type="entry name" value="S_TKc"/>
    <property type="match status" value="1"/>
</dbReference>
<dbReference type="PANTHER" id="PTHR24056:SF228">
    <property type="entry name" value="PROTEIN IMPAIRED IN BABA-INDUCED STERILITY 1"/>
    <property type="match status" value="1"/>
</dbReference>
<reference evidence="12" key="2">
    <citation type="submission" date="2023-04" db="EMBL/GenBank/DDBJ databases">
        <authorList>
            <person name="Bruccoleri R.E."/>
            <person name="Oakeley E.J."/>
            <person name="Faust A.-M."/>
            <person name="Dessus-Babus S."/>
            <person name="Altorfer M."/>
            <person name="Burckhardt D."/>
            <person name="Oertli M."/>
            <person name="Naumann U."/>
            <person name="Petersen F."/>
            <person name="Wong J."/>
        </authorList>
    </citation>
    <scope>NUCLEOTIDE SEQUENCE</scope>
    <source>
        <strain evidence="12">GSM-AAB239-AS_SAM_17_03QT</strain>
        <tissue evidence="12">Leaf</tissue>
    </source>
</reference>
<evidence type="ECO:0000256" key="4">
    <source>
        <dbReference type="ARBA" id="ARBA00022679"/>
    </source>
</evidence>
<feature type="binding site" evidence="9">
    <location>
        <position position="139"/>
    </location>
    <ligand>
        <name>ATP</name>
        <dbReference type="ChEBI" id="CHEBI:30616"/>
    </ligand>
</feature>